<dbReference type="Proteomes" id="UP001154095">
    <property type="component" value="Chromosome"/>
</dbReference>
<organism evidence="2 4">
    <name type="scientific">Erysipelothrix amsterdamensis</name>
    <dbReference type="NCBI Taxonomy" id="2929157"/>
    <lineage>
        <taxon>Bacteria</taxon>
        <taxon>Bacillati</taxon>
        <taxon>Bacillota</taxon>
        <taxon>Erysipelotrichia</taxon>
        <taxon>Erysipelotrichales</taxon>
        <taxon>Erysipelotrichaceae</taxon>
        <taxon>Erysipelothrix</taxon>
    </lineage>
</organism>
<keyword evidence="3" id="KW-1185">Reference proteome</keyword>
<name>A0AAU9VJL8_9FIRM</name>
<evidence type="ECO:0000313" key="3">
    <source>
        <dbReference type="Proteomes" id="UP001154095"/>
    </source>
</evidence>
<reference evidence="2" key="1">
    <citation type="submission" date="2022-04" db="EMBL/GenBank/DDBJ databases">
        <authorList>
            <person name="Forde T."/>
        </authorList>
    </citation>
    <scope>NUCLEOTIDE SEQUENCE</scope>
    <source>
        <strain evidence="2">A18Y016a</strain>
        <strain evidence="1">A18Y020d</strain>
    </source>
</reference>
<dbReference type="EMBL" id="OW659477">
    <property type="protein sequence ID" value="CAH2761978.1"/>
    <property type="molecule type" value="Genomic_DNA"/>
</dbReference>
<gene>
    <name evidence="2" type="ORF">ERYAMS2_00978</name>
    <name evidence="1" type="ORF">ERYAMS_00684</name>
</gene>
<sequence length="60" mass="7002">MIDKTIKVDDVNKDSAHLMKCNWCNTTILSTDNFYGNFEQEKWCNSLSTKDMSFPEKFTS</sequence>
<evidence type="ECO:0000313" key="4">
    <source>
        <dbReference type="Proteomes" id="UP001154111"/>
    </source>
</evidence>
<proteinExistence type="predicted"/>
<evidence type="ECO:0000313" key="1">
    <source>
        <dbReference type="EMBL" id="CAH2761967.1"/>
    </source>
</evidence>
<dbReference type="EMBL" id="OW659496">
    <property type="protein sequence ID" value="CAH2761967.1"/>
    <property type="molecule type" value="Genomic_DNA"/>
</dbReference>
<dbReference type="Proteomes" id="UP001154111">
    <property type="component" value="Chromosome"/>
</dbReference>
<accession>A0AAU9VJL8</accession>
<protein>
    <submittedName>
        <fullName evidence="2">---NA</fullName>
    </submittedName>
</protein>
<evidence type="ECO:0000313" key="2">
    <source>
        <dbReference type="EMBL" id="CAH2761978.1"/>
    </source>
</evidence>
<dbReference type="AlphaFoldDB" id="A0AAU9VJL8"/>